<dbReference type="InterPro" id="IPR005467">
    <property type="entry name" value="His_kinase_dom"/>
</dbReference>
<keyword evidence="4" id="KW-0418">Kinase</keyword>
<dbReference type="CDD" id="cd00082">
    <property type="entry name" value="HisKA"/>
    <property type="match status" value="1"/>
</dbReference>
<evidence type="ECO:0000313" key="10">
    <source>
        <dbReference type="EMBL" id="MBX0294285.1"/>
    </source>
</evidence>
<evidence type="ECO:0000259" key="9">
    <source>
        <dbReference type="PROSITE" id="PS50112"/>
    </source>
</evidence>
<feature type="domain" description="Histidine kinase" evidence="7">
    <location>
        <begin position="275"/>
        <end position="461"/>
    </location>
</feature>
<dbReference type="PROSITE" id="PS50112">
    <property type="entry name" value="PAS"/>
    <property type="match status" value="1"/>
</dbReference>
<dbReference type="SMART" id="SM00091">
    <property type="entry name" value="PAS"/>
    <property type="match status" value="1"/>
</dbReference>
<keyword evidence="3" id="KW-0808">Transferase</keyword>
<dbReference type="SUPFAM" id="SSF47384">
    <property type="entry name" value="Homodimeric domain of signal transducing histidine kinase"/>
    <property type="match status" value="1"/>
</dbReference>
<dbReference type="RefSeq" id="WP_220578949.1">
    <property type="nucleotide sequence ID" value="NZ_RKLT01000001.1"/>
</dbReference>
<evidence type="ECO:0000313" key="11">
    <source>
        <dbReference type="Proteomes" id="UP001430455"/>
    </source>
</evidence>
<dbReference type="SUPFAM" id="SSF55874">
    <property type="entry name" value="ATPase domain of HSP90 chaperone/DNA topoisomerase II/histidine kinase"/>
    <property type="match status" value="1"/>
</dbReference>
<organism evidence="10 11">
    <name type="scientific">Haloarcula nitratireducens</name>
    <dbReference type="NCBI Taxonomy" id="2487749"/>
    <lineage>
        <taxon>Archaea</taxon>
        <taxon>Methanobacteriati</taxon>
        <taxon>Methanobacteriota</taxon>
        <taxon>Stenosarchaea group</taxon>
        <taxon>Halobacteria</taxon>
        <taxon>Halobacteriales</taxon>
        <taxon>Haloarculaceae</taxon>
        <taxon>Haloarcula</taxon>
    </lineage>
</organism>
<dbReference type="Gene3D" id="3.30.450.20">
    <property type="entry name" value="PAS domain"/>
    <property type="match status" value="1"/>
</dbReference>
<dbReference type="PROSITE" id="PS50109">
    <property type="entry name" value="HIS_KIN"/>
    <property type="match status" value="1"/>
</dbReference>
<evidence type="ECO:0000256" key="5">
    <source>
        <dbReference type="ARBA" id="ARBA00023012"/>
    </source>
</evidence>
<sequence length="468" mass="51826">MDSVEPVSPDRTLASDIVVLHVDDDEQFRRATELKLGREPNITEIRSAGSVDAALDRYADEGVDIDCIVSDYELQNRTGIDLLRTVRDADPNLPFIIFTGAGSEDAASDALSAGATNYLQKGSDDIRFAVLAKHIRQAVENRRAEKEIHRGFKAIEVTNEGIALVTPDFEFNYVNEAFAHLFGYDQNELLGRDWGCVVPEAVTAYVEPTFEPAMDQWETETTVTEPDGSEMTLHVTVSPITNDGFVCTVENVTERKEREAALERENERLDQFASMVSHDLRNPINIVELYTEEARKTGDEEYFDEIEAATDRMKDIVSDLLALARTEEIETDDSVSLSALAGETWENTETENASLENEFGDARVVASEPRLKELFANLYRNVAAHAGEDVTVRTGRTADGFFVEDDGTGIPEAERERVLEAGYSTGETTGFGLTIVAQVATTHGWTFEISESESGGARFEFGDVEFDP</sequence>
<dbReference type="SUPFAM" id="SSF52172">
    <property type="entry name" value="CheY-like"/>
    <property type="match status" value="1"/>
</dbReference>
<dbReference type="AlphaFoldDB" id="A0AAW4P8N6"/>
<dbReference type="EC" id="2.7.13.3" evidence="2"/>
<dbReference type="InterPro" id="IPR036890">
    <property type="entry name" value="HATPase_C_sf"/>
</dbReference>
<dbReference type="SUPFAM" id="SSF55785">
    <property type="entry name" value="PYP-like sensor domain (PAS domain)"/>
    <property type="match status" value="1"/>
</dbReference>
<dbReference type="GO" id="GO:0000155">
    <property type="term" value="F:phosphorelay sensor kinase activity"/>
    <property type="evidence" value="ECO:0007669"/>
    <property type="project" value="InterPro"/>
</dbReference>
<name>A0AAW4P8N6_9EURY</name>
<evidence type="ECO:0000259" key="8">
    <source>
        <dbReference type="PROSITE" id="PS50110"/>
    </source>
</evidence>
<feature type="domain" description="PAS" evidence="9">
    <location>
        <begin position="153"/>
        <end position="208"/>
    </location>
</feature>
<accession>A0AAW4P8N6</accession>
<protein>
    <recommendedName>
        <fullName evidence="2">histidine kinase</fullName>
        <ecNumber evidence="2">2.7.13.3</ecNumber>
    </recommendedName>
</protein>
<dbReference type="Pfam" id="PF00512">
    <property type="entry name" value="HisKA"/>
    <property type="match status" value="1"/>
</dbReference>
<dbReference type="SMART" id="SM00388">
    <property type="entry name" value="HisKA"/>
    <property type="match status" value="1"/>
</dbReference>
<dbReference type="NCBIfam" id="TIGR00229">
    <property type="entry name" value="sensory_box"/>
    <property type="match status" value="1"/>
</dbReference>
<dbReference type="SMART" id="SM00387">
    <property type="entry name" value="HATPase_c"/>
    <property type="match status" value="1"/>
</dbReference>
<evidence type="ECO:0000256" key="6">
    <source>
        <dbReference type="PROSITE-ProRule" id="PRU00169"/>
    </source>
</evidence>
<dbReference type="InterPro" id="IPR011006">
    <property type="entry name" value="CheY-like_superfamily"/>
</dbReference>
<keyword evidence="6" id="KW-0597">Phosphoprotein</keyword>
<dbReference type="InterPro" id="IPR003661">
    <property type="entry name" value="HisK_dim/P_dom"/>
</dbReference>
<keyword evidence="5" id="KW-0902">Two-component regulatory system</keyword>
<evidence type="ECO:0000256" key="4">
    <source>
        <dbReference type="ARBA" id="ARBA00022777"/>
    </source>
</evidence>
<dbReference type="Pfam" id="PF00072">
    <property type="entry name" value="Response_reg"/>
    <property type="match status" value="1"/>
</dbReference>
<dbReference type="PANTHER" id="PTHR43711:SF1">
    <property type="entry name" value="HISTIDINE KINASE 1"/>
    <property type="match status" value="1"/>
</dbReference>
<dbReference type="InterPro" id="IPR050736">
    <property type="entry name" value="Sensor_HK_Regulatory"/>
</dbReference>
<evidence type="ECO:0000256" key="1">
    <source>
        <dbReference type="ARBA" id="ARBA00000085"/>
    </source>
</evidence>
<evidence type="ECO:0000256" key="2">
    <source>
        <dbReference type="ARBA" id="ARBA00012438"/>
    </source>
</evidence>
<dbReference type="CDD" id="cd00130">
    <property type="entry name" value="PAS"/>
    <property type="match status" value="1"/>
</dbReference>
<evidence type="ECO:0000259" key="7">
    <source>
        <dbReference type="PROSITE" id="PS50109"/>
    </source>
</evidence>
<dbReference type="Gene3D" id="3.40.50.2300">
    <property type="match status" value="1"/>
</dbReference>
<feature type="modified residue" description="4-aspartylphosphate" evidence="6">
    <location>
        <position position="71"/>
    </location>
</feature>
<dbReference type="InterPro" id="IPR000014">
    <property type="entry name" value="PAS"/>
</dbReference>
<dbReference type="InterPro" id="IPR035965">
    <property type="entry name" value="PAS-like_dom_sf"/>
</dbReference>
<dbReference type="EMBL" id="RKLT01000001">
    <property type="protein sequence ID" value="MBX0294285.1"/>
    <property type="molecule type" value="Genomic_DNA"/>
</dbReference>
<proteinExistence type="predicted"/>
<dbReference type="Pfam" id="PF02518">
    <property type="entry name" value="HATPase_c"/>
    <property type="match status" value="1"/>
</dbReference>
<dbReference type="PANTHER" id="PTHR43711">
    <property type="entry name" value="TWO-COMPONENT HISTIDINE KINASE"/>
    <property type="match status" value="1"/>
</dbReference>
<gene>
    <name evidence="10" type="ORF">EGH23_05230</name>
</gene>
<dbReference type="InterPro" id="IPR036097">
    <property type="entry name" value="HisK_dim/P_sf"/>
</dbReference>
<dbReference type="Gene3D" id="1.10.287.130">
    <property type="match status" value="1"/>
</dbReference>
<reference evidence="10 11" key="1">
    <citation type="submission" date="2021-06" db="EMBL/GenBank/DDBJ databases">
        <title>Halomicroarcula sp. a new haloarchaeum isolated from saline soil.</title>
        <authorList>
            <person name="Duran-Viseras A."/>
            <person name="Sanchez-Porro C."/>
            <person name="Ventosa A."/>
        </authorList>
    </citation>
    <scope>NUCLEOTIDE SEQUENCE [LARGE SCALE GENOMIC DNA]</scope>
    <source>
        <strain evidence="10 11">F27</strain>
    </source>
</reference>
<dbReference type="SMART" id="SM00448">
    <property type="entry name" value="REC"/>
    <property type="match status" value="1"/>
</dbReference>
<dbReference type="Pfam" id="PF13426">
    <property type="entry name" value="PAS_9"/>
    <property type="match status" value="1"/>
</dbReference>
<evidence type="ECO:0000256" key="3">
    <source>
        <dbReference type="ARBA" id="ARBA00022679"/>
    </source>
</evidence>
<dbReference type="CDD" id="cd00156">
    <property type="entry name" value="REC"/>
    <property type="match status" value="1"/>
</dbReference>
<feature type="domain" description="Response regulatory" evidence="8">
    <location>
        <begin position="18"/>
        <end position="136"/>
    </location>
</feature>
<dbReference type="PROSITE" id="PS50110">
    <property type="entry name" value="RESPONSE_REGULATORY"/>
    <property type="match status" value="1"/>
</dbReference>
<dbReference type="Gene3D" id="3.30.565.10">
    <property type="entry name" value="Histidine kinase-like ATPase, C-terminal domain"/>
    <property type="match status" value="1"/>
</dbReference>
<comment type="catalytic activity">
    <reaction evidence="1">
        <text>ATP + protein L-histidine = ADP + protein N-phospho-L-histidine.</text>
        <dbReference type="EC" id="2.7.13.3"/>
    </reaction>
</comment>
<dbReference type="Proteomes" id="UP001430455">
    <property type="component" value="Unassembled WGS sequence"/>
</dbReference>
<dbReference type="CDD" id="cd00075">
    <property type="entry name" value="HATPase"/>
    <property type="match status" value="1"/>
</dbReference>
<keyword evidence="11" id="KW-1185">Reference proteome</keyword>
<comment type="caution">
    <text evidence="10">The sequence shown here is derived from an EMBL/GenBank/DDBJ whole genome shotgun (WGS) entry which is preliminary data.</text>
</comment>
<dbReference type="InterPro" id="IPR001789">
    <property type="entry name" value="Sig_transdc_resp-reg_receiver"/>
</dbReference>
<dbReference type="InterPro" id="IPR003594">
    <property type="entry name" value="HATPase_dom"/>
</dbReference>